<accession>A0A8H4QVH1</accession>
<feature type="region of interest" description="Disordered" evidence="1">
    <location>
        <begin position="1"/>
        <end position="21"/>
    </location>
</feature>
<gene>
    <name evidence="3" type="ORF">D9613_011505</name>
    <name evidence="2" type="ORF">D9613_013006</name>
</gene>
<evidence type="ECO:0000256" key="1">
    <source>
        <dbReference type="SAM" id="MobiDB-lite"/>
    </source>
</evidence>
<dbReference type="Proteomes" id="UP000521872">
    <property type="component" value="Unassembled WGS sequence"/>
</dbReference>
<keyword evidence="4" id="KW-1185">Reference proteome</keyword>
<dbReference type="EMBL" id="JAACJL010000018">
    <property type="protein sequence ID" value="KAF4618152.1"/>
    <property type="molecule type" value="Genomic_DNA"/>
</dbReference>
<dbReference type="AlphaFoldDB" id="A0A8H4QVH1"/>
<name>A0A8H4QVH1_9AGAR</name>
<dbReference type="EMBL" id="JAACJL010000041">
    <property type="protein sequence ID" value="KAF4615557.1"/>
    <property type="molecule type" value="Genomic_DNA"/>
</dbReference>
<evidence type="ECO:0000313" key="3">
    <source>
        <dbReference type="EMBL" id="KAF4618152.1"/>
    </source>
</evidence>
<comment type="caution">
    <text evidence="3">The sequence shown here is derived from an EMBL/GenBank/DDBJ whole genome shotgun (WGS) entry which is preliminary data.</text>
</comment>
<reference evidence="3 4" key="1">
    <citation type="submission" date="2019-12" db="EMBL/GenBank/DDBJ databases">
        <authorList>
            <person name="Floudas D."/>
            <person name="Bentzer J."/>
            <person name="Ahren D."/>
            <person name="Johansson T."/>
            <person name="Persson P."/>
            <person name="Tunlid A."/>
        </authorList>
    </citation>
    <scope>NUCLEOTIDE SEQUENCE [LARGE SCALE GENOMIC DNA]</scope>
    <source>
        <strain evidence="3 4">CBS 102.39</strain>
    </source>
</reference>
<evidence type="ECO:0000313" key="2">
    <source>
        <dbReference type="EMBL" id="KAF4615557.1"/>
    </source>
</evidence>
<organism evidence="3 4">
    <name type="scientific">Agrocybe pediades</name>
    <dbReference type="NCBI Taxonomy" id="84607"/>
    <lineage>
        <taxon>Eukaryota</taxon>
        <taxon>Fungi</taxon>
        <taxon>Dikarya</taxon>
        <taxon>Basidiomycota</taxon>
        <taxon>Agaricomycotina</taxon>
        <taxon>Agaricomycetes</taxon>
        <taxon>Agaricomycetidae</taxon>
        <taxon>Agaricales</taxon>
        <taxon>Agaricineae</taxon>
        <taxon>Strophariaceae</taxon>
        <taxon>Agrocybe</taxon>
    </lineage>
</organism>
<evidence type="ECO:0000313" key="4">
    <source>
        <dbReference type="Proteomes" id="UP000521872"/>
    </source>
</evidence>
<proteinExistence type="predicted"/>
<sequence>MVDRLLAPSKPRGQLWYSNNTHGRPQRVRNRFRTLGGWVAMVLRRYLCFWREYRAFLNVSNAYFVRRIRPELAKLPPNLADTSSVRTTHMDE</sequence>
<protein>
    <submittedName>
        <fullName evidence="3">Uncharacterized protein</fullName>
    </submittedName>
</protein>